<comment type="similarity">
    <text evidence="1">Belongs to the Gfa family.</text>
</comment>
<dbReference type="PANTHER" id="PTHR33337">
    <property type="entry name" value="GFA DOMAIN-CONTAINING PROTEIN"/>
    <property type="match status" value="1"/>
</dbReference>
<name>A0ABW2F3I1_9GAMM</name>
<dbReference type="Proteomes" id="UP001596411">
    <property type="component" value="Unassembled WGS sequence"/>
</dbReference>
<gene>
    <name evidence="6" type="ORF">ACFQH5_15885</name>
</gene>
<evidence type="ECO:0000259" key="5">
    <source>
        <dbReference type="PROSITE" id="PS51891"/>
    </source>
</evidence>
<dbReference type="EMBL" id="JBHSZP010000032">
    <property type="protein sequence ID" value="MFC7091031.1"/>
    <property type="molecule type" value="Genomic_DNA"/>
</dbReference>
<sequence>MRLQGSCHCGAVRFSVESPHPYPYQRCYCSICRKTAGGGGYAINLSGHAATLEVEGAEHKGIYRVVIDGETSPGERHFCRHCASALWVFDPRWPELVHPFASAIDTELPIPPERVHLLLDSKASWVEVEARDTDKCFAGYPEESIADWHRRLDLER</sequence>
<feature type="domain" description="CENP-V/GFA" evidence="5">
    <location>
        <begin position="3"/>
        <end position="127"/>
    </location>
</feature>
<keyword evidence="2" id="KW-0479">Metal-binding</keyword>
<accession>A0ABW2F3I1</accession>
<dbReference type="RefSeq" id="WP_346063012.1">
    <property type="nucleotide sequence ID" value="NZ_BAAADR010000014.1"/>
</dbReference>
<evidence type="ECO:0000256" key="1">
    <source>
        <dbReference type="ARBA" id="ARBA00005495"/>
    </source>
</evidence>
<protein>
    <submittedName>
        <fullName evidence="6">GFA family protein</fullName>
    </submittedName>
</protein>
<keyword evidence="7" id="KW-1185">Reference proteome</keyword>
<evidence type="ECO:0000256" key="4">
    <source>
        <dbReference type="ARBA" id="ARBA00023239"/>
    </source>
</evidence>
<organism evidence="6 7">
    <name type="scientific">Halomonas salifodinae</name>
    <dbReference type="NCBI Taxonomy" id="438745"/>
    <lineage>
        <taxon>Bacteria</taxon>
        <taxon>Pseudomonadati</taxon>
        <taxon>Pseudomonadota</taxon>
        <taxon>Gammaproteobacteria</taxon>
        <taxon>Oceanospirillales</taxon>
        <taxon>Halomonadaceae</taxon>
        <taxon>Halomonas</taxon>
    </lineage>
</organism>
<keyword evidence="4" id="KW-0456">Lyase</keyword>
<keyword evidence="3" id="KW-0862">Zinc</keyword>
<dbReference type="PANTHER" id="PTHR33337:SF44">
    <property type="entry name" value="DUF636 DOMAIN PROTEIN (AFU_ORTHOLOGUE AFUA_1G09754)"/>
    <property type="match status" value="1"/>
</dbReference>
<evidence type="ECO:0000256" key="3">
    <source>
        <dbReference type="ARBA" id="ARBA00022833"/>
    </source>
</evidence>
<dbReference type="InterPro" id="IPR006913">
    <property type="entry name" value="CENP-V/GFA"/>
</dbReference>
<evidence type="ECO:0000313" key="7">
    <source>
        <dbReference type="Proteomes" id="UP001596411"/>
    </source>
</evidence>
<comment type="caution">
    <text evidence="6">The sequence shown here is derived from an EMBL/GenBank/DDBJ whole genome shotgun (WGS) entry which is preliminary data.</text>
</comment>
<dbReference type="Gene3D" id="2.170.150.70">
    <property type="match status" value="1"/>
</dbReference>
<reference evidence="7" key="1">
    <citation type="journal article" date="2019" name="Int. J. Syst. Evol. Microbiol.">
        <title>The Global Catalogue of Microorganisms (GCM) 10K type strain sequencing project: providing services to taxonomists for standard genome sequencing and annotation.</title>
        <authorList>
            <consortium name="The Broad Institute Genomics Platform"/>
            <consortium name="The Broad Institute Genome Sequencing Center for Infectious Disease"/>
            <person name="Wu L."/>
            <person name="Ma J."/>
        </authorList>
    </citation>
    <scope>NUCLEOTIDE SEQUENCE [LARGE SCALE GENOMIC DNA]</scope>
    <source>
        <strain evidence="7">CGMCC 1.13666</strain>
    </source>
</reference>
<dbReference type="SUPFAM" id="SSF51316">
    <property type="entry name" value="Mss4-like"/>
    <property type="match status" value="1"/>
</dbReference>
<evidence type="ECO:0000313" key="6">
    <source>
        <dbReference type="EMBL" id="MFC7091031.1"/>
    </source>
</evidence>
<dbReference type="PROSITE" id="PS51891">
    <property type="entry name" value="CENP_V_GFA"/>
    <property type="match status" value="1"/>
</dbReference>
<proteinExistence type="inferred from homology"/>
<evidence type="ECO:0000256" key="2">
    <source>
        <dbReference type="ARBA" id="ARBA00022723"/>
    </source>
</evidence>
<dbReference type="Pfam" id="PF04828">
    <property type="entry name" value="GFA"/>
    <property type="match status" value="1"/>
</dbReference>
<dbReference type="InterPro" id="IPR011057">
    <property type="entry name" value="Mss4-like_sf"/>
</dbReference>